<dbReference type="AlphaFoldDB" id="A0A4S9K5I4"/>
<organism evidence="1 2">
    <name type="scientific">Aureobasidium pullulans</name>
    <name type="common">Black yeast</name>
    <name type="synonym">Pullularia pullulans</name>
    <dbReference type="NCBI Taxonomy" id="5580"/>
    <lineage>
        <taxon>Eukaryota</taxon>
        <taxon>Fungi</taxon>
        <taxon>Dikarya</taxon>
        <taxon>Ascomycota</taxon>
        <taxon>Pezizomycotina</taxon>
        <taxon>Dothideomycetes</taxon>
        <taxon>Dothideomycetidae</taxon>
        <taxon>Dothideales</taxon>
        <taxon>Saccotheciaceae</taxon>
        <taxon>Aureobasidium</taxon>
    </lineage>
</organism>
<dbReference type="Proteomes" id="UP000306584">
    <property type="component" value="Unassembled WGS sequence"/>
</dbReference>
<name>A0A4S9K5I4_AURPU</name>
<feature type="non-terminal residue" evidence="1">
    <location>
        <position position="164"/>
    </location>
</feature>
<gene>
    <name evidence="1" type="ORF">D6D01_09471</name>
</gene>
<sequence>MAAINCPRCNSYSSPSLQLVIEHLHTHIRPFRCANCPHDESRAYASHDHHLYSSVKLNRYSDRLRTHTRNAHGRTNLVPGEAPPGNFRALLRVEAAGGPFVILPPRPIAPAANPPPAAPMVALLPAPVVVAAPPPLPPMAPPPVIMAAPPAQQQQQHLPPPPFA</sequence>
<dbReference type="EMBL" id="QZBD01000654">
    <property type="protein sequence ID" value="THY09690.1"/>
    <property type="molecule type" value="Genomic_DNA"/>
</dbReference>
<evidence type="ECO:0008006" key="3">
    <source>
        <dbReference type="Google" id="ProtNLM"/>
    </source>
</evidence>
<evidence type="ECO:0000313" key="2">
    <source>
        <dbReference type="Proteomes" id="UP000306584"/>
    </source>
</evidence>
<evidence type="ECO:0000313" key="1">
    <source>
        <dbReference type="EMBL" id="THY09690.1"/>
    </source>
</evidence>
<protein>
    <recommendedName>
        <fullName evidence="3">C2H2-type domain-containing protein</fullName>
    </recommendedName>
</protein>
<reference evidence="1 2" key="1">
    <citation type="submission" date="2018-10" db="EMBL/GenBank/DDBJ databases">
        <title>Fifty Aureobasidium pullulans genomes reveal a recombining polyextremotolerant generalist.</title>
        <authorList>
            <person name="Gostincar C."/>
            <person name="Turk M."/>
            <person name="Zajc J."/>
            <person name="Gunde-Cimerman N."/>
        </authorList>
    </citation>
    <scope>NUCLEOTIDE SEQUENCE [LARGE SCALE GENOMIC DNA]</scope>
    <source>
        <strain evidence="1 2">EXF-6604</strain>
    </source>
</reference>
<accession>A0A4S9K5I4</accession>
<comment type="caution">
    <text evidence="1">The sequence shown here is derived from an EMBL/GenBank/DDBJ whole genome shotgun (WGS) entry which is preliminary data.</text>
</comment>
<proteinExistence type="predicted"/>